<proteinExistence type="predicted"/>
<dbReference type="RefSeq" id="WP_125997851.1">
    <property type="nucleotide sequence ID" value="NZ_QRAL01000006.1"/>
</dbReference>
<dbReference type="EMBL" id="QRAL01000006">
    <property type="protein sequence ID" value="RSU58047.1"/>
    <property type="molecule type" value="Genomic_DNA"/>
</dbReference>
<dbReference type="Proteomes" id="UP000287401">
    <property type="component" value="Unassembled WGS sequence"/>
</dbReference>
<reference evidence="1 2" key="1">
    <citation type="submission" date="2018-07" db="EMBL/GenBank/DDBJ databases">
        <title>Genomic and Epidemiologic Investigation of an Indolent Hospital Outbreak.</title>
        <authorList>
            <person name="Johnson R.C."/>
            <person name="Deming C."/>
            <person name="Conlan S."/>
            <person name="Zellmer C.J."/>
            <person name="Michelin A.V."/>
            <person name="Lee-Lin S."/>
            <person name="Thomas P.J."/>
            <person name="Park M."/>
            <person name="Weingarten R.A."/>
            <person name="Less J."/>
            <person name="Dekker J.P."/>
            <person name="Frank K.M."/>
            <person name="Musser K.A."/>
            <person name="Mcquiston J.R."/>
            <person name="Henderson D.K."/>
            <person name="Lau A.F."/>
            <person name="Palmore T.N."/>
            <person name="Segre J.A."/>
        </authorList>
    </citation>
    <scope>NUCLEOTIDE SEQUENCE [LARGE SCALE GENOMIC DNA]</scope>
    <source>
        <strain evidence="1 2">SK-NIH.Env6_1116</strain>
    </source>
</reference>
<protein>
    <submittedName>
        <fullName evidence="1">Uncharacterized protein</fullName>
    </submittedName>
</protein>
<evidence type="ECO:0000313" key="1">
    <source>
        <dbReference type="EMBL" id="RSU58047.1"/>
    </source>
</evidence>
<accession>A0A430BZB7</accession>
<name>A0A430BZB7_SPHYA</name>
<sequence>MATQLAKTDQKVAAKAPVVAGNKLAAFVPQSIEEAWRLAGALAASGMTPKTYGNDQNKCMVGIIAGAEVGLTPFAALQSIAVINGTPSLWGDGMLALVQASGLLEDFEETDDGHTATCRAVRKGRATPIVRTFDMDQAKKAGLAGKQGPWVQYPHRMRQMRARAMCLRDGFADVLKGLKSAEEARDYAPMDGGTLTAERGISAAMLAAPEEAEQVDVVEQLEGPDQSQQGEANNGSAFDAAVAEIDRCPTADAIDSALARLRPMMETDEDADDLFSHAETVKAQRWGGAA</sequence>
<comment type="caution">
    <text evidence="1">The sequence shown here is derived from an EMBL/GenBank/DDBJ whole genome shotgun (WGS) entry which is preliminary data.</text>
</comment>
<dbReference type="AlphaFoldDB" id="A0A430BZB7"/>
<evidence type="ECO:0000313" key="2">
    <source>
        <dbReference type="Proteomes" id="UP000287401"/>
    </source>
</evidence>
<organism evidence="1 2">
    <name type="scientific">Sphingobium yanoikuyae</name>
    <name type="common">Sphingomonas yanoikuyae</name>
    <dbReference type="NCBI Taxonomy" id="13690"/>
    <lineage>
        <taxon>Bacteria</taxon>
        <taxon>Pseudomonadati</taxon>
        <taxon>Pseudomonadota</taxon>
        <taxon>Alphaproteobacteria</taxon>
        <taxon>Sphingomonadales</taxon>
        <taxon>Sphingomonadaceae</taxon>
        <taxon>Sphingobium</taxon>
    </lineage>
</organism>
<gene>
    <name evidence="1" type="ORF">DAH51_07330</name>
</gene>